<dbReference type="AlphaFoldDB" id="A0AAW2N0I4"/>
<dbReference type="Gene3D" id="3.30.420.10">
    <property type="entry name" value="Ribonuclease H-like superfamily/Ribonuclease H"/>
    <property type="match status" value="1"/>
</dbReference>
<dbReference type="InterPro" id="IPR013103">
    <property type="entry name" value="RVT_2"/>
</dbReference>
<evidence type="ECO:0000313" key="6">
    <source>
        <dbReference type="EMBL" id="KAL0336693.1"/>
    </source>
</evidence>
<dbReference type="InterPro" id="IPR036397">
    <property type="entry name" value="RNaseH_sf"/>
</dbReference>
<dbReference type="Pfam" id="PF07727">
    <property type="entry name" value="RVT_2"/>
    <property type="match status" value="1"/>
</dbReference>
<protein>
    <submittedName>
        <fullName evidence="6">Retrovirus-related Pol polyprotein from transposon TNT 1-94</fullName>
    </submittedName>
</protein>
<accession>A0AAW2N0I4</accession>
<feature type="region of interest" description="Disordered" evidence="3">
    <location>
        <begin position="148"/>
        <end position="182"/>
    </location>
</feature>
<organism evidence="6">
    <name type="scientific">Sesamum radiatum</name>
    <name type="common">Black benniseed</name>
    <dbReference type="NCBI Taxonomy" id="300843"/>
    <lineage>
        <taxon>Eukaryota</taxon>
        <taxon>Viridiplantae</taxon>
        <taxon>Streptophyta</taxon>
        <taxon>Embryophyta</taxon>
        <taxon>Tracheophyta</taxon>
        <taxon>Spermatophyta</taxon>
        <taxon>Magnoliopsida</taxon>
        <taxon>eudicotyledons</taxon>
        <taxon>Gunneridae</taxon>
        <taxon>Pentapetalae</taxon>
        <taxon>asterids</taxon>
        <taxon>lamiids</taxon>
        <taxon>Lamiales</taxon>
        <taxon>Pedaliaceae</taxon>
        <taxon>Sesamum</taxon>
    </lineage>
</organism>
<reference evidence="6" key="2">
    <citation type="journal article" date="2024" name="Plant">
        <title>Genomic evolution and insights into agronomic trait innovations of Sesamum species.</title>
        <authorList>
            <person name="Miao H."/>
            <person name="Wang L."/>
            <person name="Qu L."/>
            <person name="Liu H."/>
            <person name="Sun Y."/>
            <person name="Le M."/>
            <person name="Wang Q."/>
            <person name="Wei S."/>
            <person name="Zheng Y."/>
            <person name="Lin W."/>
            <person name="Duan Y."/>
            <person name="Cao H."/>
            <person name="Xiong S."/>
            <person name="Wang X."/>
            <person name="Wei L."/>
            <person name="Li C."/>
            <person name="Ma Q."/>
            <person name="Ju M."/>
            <person name="Zhao R."/>
            <person name="Li G."/>
            <person name="Mu C."/>
            <person name="Tian Q."/>
            <person name="Mei H."/>
            <person name="Zhang T."/>
            <person name="Gao T."/>
            <person name="Zhang H."/>
        </authorList>
    </citation>
    <scope>NUCLEOTIDE SEQUENCE</scope>
    <source>
        <strain evidence="6">G02</strain>
    </source>
</reference>
<dbReference type="SUPFAM" id="SSF56672">
    <property type="entry name" value="DNA/RNA polymerases"/>
    <property type="match status" value="1"/>
</dbReference>
<keyword evidence="2" id="KW-0378">Hydrolase</keyword>
<dbReference type="GO" id="GO:0016787">
    <property type="term" value="F:hydrolase activity"/>
    <property type="evidence" value="ECO:0007669"/>
    <property type="project" value="UniProtKB-KW"/>
</dbReference>
<evidence type="ECO:0000256" key="3">
    <source>
        <dbReference type="SAM" id="MobiDB-lite"/>
    </source>
</evidence>
<evidence type="ECO:0000259" key="5">
    <source>
        <dbReference type="Pfam" id="PF25597"/>
    </source>
</evidence>
<comment type="caution">
    <text evidence="6">The sequence shown here is derived from an EMBL/GenBank/DDBJ whole genome shotgun (WGS) entry which is preliminary data.</text>
</comment>
<dbReference type="InterPro" id="IPR057670">
    <property type="entry name" value="SH3_retrovirus"/>
</dbReference>
<dbReference type="GO" id="GO:0003676">
    <property type="term" value="F:nucleic acid binding"/>
    <property type="evidence" value="ECO:0007669"/>
    <property type="project" value="InterPro"/>
</dbReference>
<gene>
    <name evidence="6" type="ORF">Sradi_4881200</name>
</gene>
<dbReference type="InterPro" id="IPR039537">
    <property type="entry name" value="Retrotran_Ty1/copia-like"/>
</dbReference>
<dbReference type="InterPro" id="IPR043502">
    <property type="entry name" value="DNA/RNA_pol_sf"/>
</dbReference>
<dbReference type="PANTHER" id="PTHR42648">
    <property type="entry name" value="TRANSPOSASE, PUTATIVE-RELATED"/>
    <property type="match status" value="1"/>
</dbReference>
<evidence type="ECO:0000256" key="2">
    <source>
        <dbReference type="ARBA" id="ARBA00022801"/>
    </source>
</evidence>
<evidence type="ECO:0000259" key="4">
    <source>
        <dbReference type="Pfam" id="PF07727"/>
    </source>
</evidence>
<feature type="domain" description="Retroviral polymerase SH3-like" evidence="5">
    <location>
        <begin position="56"/>
        <end position="117"/>
    </location>
</feature>
<keyword evidence="1" id="KW-0479">Metal-binding</keyword>
<dbReference type="Pfam" id="PF25597">
    <property type="entry name" value="SH3_retrovirus"/>
    <property type="match status" value="1"/>
</dbReference>
<dbReference type="EMBL" id="JACGWJ010000021">
    <property type="protein sequence ID" value="KAL0336693.1"/>
    <property type="molecule type" value="Genomic_DNA"/>
</dbReference>
<proteinExistence type="predicted"/>
<dbReference type="PANTHER" id="PTHR42648:SF27">
    <property type="entry name" value="RNA-DIRECTED DNA POLYMERASE"/>
    <property type="match status" value="1"/>
</dbReference>
<dbReference type="GO" id="GO:0046872">
    <property type="term" value="F:metal ion binding"/>
    <property type="evidence" value="ECO:0007669"/>
    <property type="project" value="UniProtKB-KW"/>
</dbReference>
<reference evidence="6" key="1">
    <citation type="submission" date="2020-06" db="EMBL/GenBank/DDBJ databases">
        <authorList>
            <person name="Li T."/>
            <person name="Hu X."/>
            <person name="Zhang T."/>
            <person name="Song X."/>
            <person name="Zhang H."/>
            <person name="Dai N."/>
            <person name="Sheng W."/>
            <person name="Hou X."/>
            <person name="Wei L."/>
        </authorList>
    </citation>
    <scope>NUCLEOTIDE SEQUENCE</scope>
    <source>
        <strain evidence="6">G02</strain>
        <tissue evidence="6">Leaf</tissue>
    </source>
</reference>
<sequence length="543" mass="62223">MAQENLPISFWGDVILTAAYILNRVPSKSVPSTPYELWHGRKPNLEGLHPWGSAGFLHSTSHQYGKLGPRASKLIFIRYCEHSKGYVMYCEYLNKGMAEIESRYVDFLEEDFPSISEVKGNLELYELRDPQGGASITVEGETPHFYPVIDEDNESNPKLSGSCSLEEHNSQNPQMRRSKHGGIPRSRYEIEGKSFMCASVDIDEPATYEEAVTSPNANECITAMKEEMSSMAKNNVWELVDLSTGRKTIRNKWVLKVKRKADGSINKFKVRLGVKGYTQKEGIDYEETFSPVVRFASVRLILAIVAYLDMELFQMDVKTAFLNGELDEEIYMDKPEGFQEMGLKRMVCRLKCFIYGLKQSSRQWYYQFHRAITSIGFTMIEEDHCVYVKRSVKNFLILSLYVDDILLAGNNMEMIVATQKWLSSTFEMKDMGEAEYILDVKIHRDRSKKLLSLSQEAYIKRIIERFRMHNANPVDTPMDKSCVLSKEICPKTEEEKKHMTKIPYASAVGSLMYAMMCTRLDLSFAVGMVSRYQSNPGPNHWVA</sequence>
<evidence type="ECO:0000256" key="1">
    <source>
        <dbReference type="ARBA" id="ARBA00022723"/>
    </source>
</evidence>
<feature type="domain" description="Reverse transcriptase Ty1/copia-type" evidence="4">
    <location>
        <begin position="234"/>
        <end position="479"/>
    </location>
</feature>
<feature type="non-terminal residue" evidence="6">
    <location>
        <position position="543"/>
    </location>
</feature>
<name>A0AAW2N0I4_SESRA</name>